<dbReference type="InterPro" id="IPR006139">
    <property type="entry name" value="D-isomer_2_OHA_DH_cat_dom"/>
</dbReference>
<reference evidence="3 4" key="1">
    <citation type="journal article" date="2022" name="Nat. Genet.">
        <title>Improved pea reference genome and pan-genome highlight genomic features and evolutionary characteristics.</title>
        <authorList>
            <person name="Yang T."/>
            <person name="Liu R."/>
            <person name="Luo Y."/>
            <person name="Hu S."/>
            <person name="Wang D."/>
            <person name="Wang C."/>
            <person name="Pandey M.K."/>
            <person name="Ge S."/>
            <person name="Xu Q."/>
            <person name="Li N."/>
            <person name="Li G."/>
            <person name="Huang Y."/>
            <person name="Saxena R.K."/>
            <person name="Ji Y."/>
            <person name="Li M."/>
            <person name="Yan X."/>
            <person name="He Y."/>
            <person name="Liu Y."/>
            <person name="Wang X."/>
            <person name="Xiang C."/>
            <person name="Varshney R.K."/>
            <person name="Ding H."/>
            <person name="Gao S."/>
            <person name="Zong X."/>
        </authorList>
    </citation>
    <scope>NUCLEOTIDE SEQUENCE [LARGE SCALE GENOMIC DNA]</scope>
    <source>
        <strain evidence="3 4">cv. Zhongwan 6</strain>
    </source>
</reference>
<evidence type="ECO:0000259" key="1">
    <source>
        <dbReference type="Pfam" id="PF00389"/>
    </source>
</evidence>
<dbReference type="InterPro" id="IPR006140">
    <property type="entry name" value="D-isomer_DH_NAD-bd"/>
</dbReference>
<dbReference type="PROSITE" id="PS00065">
    <property type="entry name" value="D_2_HYDROXYACID_DH_1"/>
    <property type="match status" value="1"/>
</dbReference>
<feature type="domain" description="D-isomer specific 2-hydroxyacid dehydrogenase catalytic" evidence="1">
    <location>
        <begin position="210"/>
        <end position="400"/>
    </location>
</feature>
<dbReference type="PANTHER" id="PTHR36076">
    <property type="entry name" value="THIOREDOXIN SUPERFAMILY PROTEIN"/>
    <property type="match status" value="1"/>
</dbReference>
<evidence type="ECO:0000259" key="2">
    <source>
        <dbReference type="Pfam" id="PF02826"/>
    </source>
</evidence>
<dbReference type="Gramene" id="Psat05G0660900-T1">
    <property type="protein sequence ID" value="KAI5411603.1"/>
    <property type="gene ID" value="KIW84_056609"/>
</dbReference>
<keyword evidence="4" id="KW-1185">Reference proteome</keyword>
<gene>
    <name evidence="3" type="ORF">KIW84_056609</name>
</gene>
<dbReference type="EMBL" id="JAMSHJ010000005">
    <property type="protein sequence ID" value="KAI5411603.1"/>
    <property type="molecule type" value="Genomic_DNA"/>
</dbReference>
<dbReference type="Pfam" id="PF02826">
    <property type="entry name" value="2-Hacid_dh_C"/>
    <property type="match status" value="1"/>
</dbReference>
<dbReference type="PANTHER" id="PTHR36076:SF1">
    <property type="entry name" value="THIOREDOXIN SUPERFAMILY PROTEIN"/>
    <property type="match status" value="1"/>
</dbReference>
<evidence type="ECO:0000313" key="4">
    <source>
        <dbReference type="Proteomes" id="UP001058974"/>
    </source>
</evidence>
<dbReference type="AlphaFoldDB" id="A0A9D4X107"/>
<dbReference type="InterPro" id="IPR036291">
    <property type="entry name" value="NAD(P)-bd_dom_sf"/>
</dbReference>
<dbReference type="Gene3D" id="3.40.50.720">
    <property type="entry name" value="NAD(P)-binding Rossmann-like Domain"/>
    <property type="match status" value="2"/>
</dbReference>
<accession>A0A9D4X107</accession>
<dbReference type="Pfam" id="PF00389">
    <property type="entry name" value="2-Hacid_dh"/>
    <property type="match status" value="1"/>
</dbReference>
<feature type="domain" description="D-isomer specific 2-hydroxyacid dehydrogenase NAD-binding" evidence="2">
    <location>
        <begin position="275"/>
        <end position="353"/>
    </location>
</feature>
<sequence>MNFIQEMGWLLHRIRVKFRLGPATPVQDRFHFNQYTWLVGFSMDHDWCAVMKKLLDIIFEGEVDTAEHTSPELELLNMGLLHKAVKRNCRPMVELLLNFMQINASDGGDNKEMQVNKPPDRFLFRPECVGPVGVTPLHVAASMSGYETVLDALTDDPGMVGIEAWKSAKDNTGSLVDIKLEGNHINGVVPSNWTSLMNMKLFDLSRAFLTKFKTQTTISDLHVLISTSFHPAYVTAERVKKAKNLELLLTAGIGSDHIDLNAAAASGLIVAESITGEWDVADIAHRAYDLEGKTIGTVGAGQIGKLLLQRLKPFNCNLLYHDRLKMEPELEKEIGAKFEEDLDTMLPKCDVIAPTKLLKYYTGYPKDLGPSWVVHFTSEREFVNLLHEGFPVVVAFTIRGNYTEHLDKVLEEAASEFYPHVANQGRVADPNITKYNVKVMPMSHRSGTNLGGLNPANKIGLEGQKRDFSIFKTKSTLSKQNSLLPRKIEKELESQKINGTSGVDDDSVNASVPAGRYFAALRGPELDEVKDYEDILLPTDEQ</sequence>
<dbReference type="Proteomes" id="UP001058974">
    <property type="component" value="Chromosome 5"/>
</dbReference>
<dbReference type="InterPro" id="IPR029752">
    <property type="entry name" value="D-isomer_DH_CS1"/>
</dbReference>
<evidence type="ECO:0000313" key="3">
    <source>
        <dbReference type="EMBL" id="KAI5411603.1"/>
    </source>
</evidence>
<dbReference type="SUPFAM" id="SSF51735">
    <property type="entry name" value="NAD(P)-binding Rossmann-fold domains"/>
    <property type="match status" value="1"/>
</dbReference>
<dbReference type="GO" id="GO:0016616">
    <property type="term" value="F:oxidoreductase activity, acting on the CH-OH group of donors, NAD or NADP as acceptor"/>
    <property type="evidence" value="ECO:0007669"/>
    <property type="project" value="InterPro"/>
</dbReference>
<dbReference type="SUPFAM" id="SSF52283">
    <property type="entry name" value="Formate/glycerate dehydrogenase catalytic domain-like"/>
    <property type="match status" value="1"/>
</dbReference>
<organism evidence="3 4">
    <name type="scientific">Pisum sativum</name>
    <name type="common">Garden pea</name>
    <name type="synonym">Lathyrus oleraceus</name>
    <dbReference type="NCBI Taxonomy" id="3888"/>
    <lineage>
        <taxon>Eukaryota</taxon>
        <taxon>Viridiplantae</taxon>
        <taxon>Streptophyta</taxon>
        <taxon>Embryophyta</taxon>
        <taxon>Tracheophyta</taxon>
        <taxon>Spermatophyta</taxon>
        <taxon>Magnoliopsida</taxon>
        <taxon>eudicotyledons</taxon>
        <taxon>Gunneridae</taxon>
        <taxon>Pentapetalae</taxon>
        <taxon>rosids</taxon>
        <taxon>fabids</taxon>
        <taxon>Fabales</taxon>
        <taxon>Fabaceae</taxon>
        <taxon>Papilionoideae</taxon>
        <taxon>50 kb inversion clade</taxon>
        <taxon>NPAAA clade</taxon>
        <taxon>Hologalegina</taxon>
        <taxon>IRL clade</taxon>
        <taxon>Fabeae</taxon>
        <taxon>Lathyrus</taxon>
    </lineage>
</organism>
<dbReference type="GO" id="GO:0051287">
    <property type="term" value="F:NAD binding"/>
    <property type="evidence" value="ECO:0007669"/>
    <property type="project" value="InterPro"/>
</dbReference>
<protein>
    <submittedName>
        <fullName evidence="3">Uncharacterized protein</fullName>
    </submittedName>
</protein>
<proteinExistence type="predicted"/>
<comment type="caution">
    <text evidence="3">The sequence shown here is derived from an EMBL/GenBank/DDBJ whole genome shotgun (WGS) entry which is preliminary data.</text>
</comment>
<name>A0A9D4X107_PEA</name>